<dbReference type="InterPro" id="IPR032092">
    <property type="entry name" value="PilW"/>
</dbReference>
<evidence type="ECO:0000313" key="2">
    <source>
        <dbReference type="EMBL" id="RTQ36231.1"/>
    </source>
</evidence>
<dbReference type="AlphaFoldDB" id="A0A431TPY1"/>
<evidence type="ECO:0000313" key="3">
    <source>
        <dbReference type="Proteomes" id="UP000267418"/>
    </source>
</evidence>
<dbReference type="NCBIfam" id="TIGR02532">
    <property type="entry name" value="IV_pilin_GFxxxE"/>
    <property type="match status" value="1"/>
</dbReference>
<dbReference type="GO" id="GO:0043683">
    <property type="term" value="P:type IV pilus assembly"/>
    <property type="evidence" value="ECO:0007669"/>
    <property type="project" value="InterPro"/>
</dbReference>
<dbReference type="Pfam" id="PF16074">
    <property type="entry name" value="PilW"/>
    <property type="match status" value="1"/>
</dbReference>
<dbReference type="RefSeq" id="WP_126468372.1">
    <property type="nucleotide sequence ID" value="NZ_RXOE01000001.1"/>
</dbReference>
<name>A0A431TPY1_9BURK</name>
<dbReference type="Proteomes" id="UP000267418">
    <property type="component" value="Unassembled WGS sequence"/>
</dbReference>
<keyword evidence="3" id="KW-1185">Reference proteome</keyword>
<evidence type="ECO:0000256" key="1">
    <source>
        <dbReference type="SAM" id="Phobius"/>
    </source>
</evidence>
<comment type="caution">
    <text evidence="2">The sequence shown here is derived from an EMBL/GenBank/DDBJ whole genome shotgun (WGS) entry which is preliminary data.</text>
</comment>
<sequence>MSRKSIAPESRQAGFTLVEFLVALIIGMLVVLAAIATMLGTRSTAMTGDDVNALNQSSALAFRLLGQQIRQAGYIPIDATEPLYYFSVSPGKGTNLTGEPAFFAIRGVESPGGAENDRLKLGYAPNPDYFKDCLGQEPGRASGGGYDAADPAASGNARLITSEFSVDNKGVLRCRGSGNATPQPVIDGVERFDVMYGVNARAGSQQVVRYVTADDVADFNSVRTVRICLQLVGTSKSNPGGSHTDCNGESRTGSDGRLRRVYTAVFSLRNDLGAL</sequence>
<gene>
    <name evidence="2" type="ORF">EJP69_00275</name>
</gene>
<feature type="transmembrane region" description="Helical" evidence="1">
    <location>
        <begin position="20"/>
        <end position="39"/>
    </location>
</feature>
<accession>A0A431TPY1</accession>
<keyword evidence="1" id="KW-0472">Membrane</keyword>
<reference evidence="2 3" key="1">
    <citation type="submission" date="2018-12" db="EMBL/GenBank/DDBJ databases">
        <title>The genome of Variovorax gossypii DSM 100435.</title>
        <authorList>
            <person name="Gao J."/>
            <person name="Sun J."/>
        </authorList>
    </citation>
    <scope>NUCLEOTIDE SEQUENCE [LARGE SCALE GENOMIC DNA]</scope>
    <source>
        <strain evidence="2 3">DSM 100435</strain>
    </source>
</reference>
<protein>
    <submittedName>
        <fullName evidence="2">Prepilin-type N-terminal cleavage/methylation domain-containing protein</fullName>
    </submittedName>
</protein>
<dbReference type="EMBL" id="RXOE01000001">
    <property type="protein sequence ID" value="RTQ36231.1"/>
    <property type="molecule type" value="Genomic_DNA"/>
</dbReference>
<dbReference type="PROSITE" id="PS00409">
    <property type="entry name" value="PROKAR_NTER_METHYL"/>
    <property type="match status" value="1"/>
</dbReference>
<keyword evidence="1" id="KW-1133">Transmembrane helix</keyword>
<dbReference type="Pfam" id="PF07963">
    <property type="entry name" value="N_methyl"/>
    <property type="match status" value="1"/>
</dbReference>
<proteinExistence type="predicted"/>
<organism evidence="2 3">
    <name type="scientific">Variovorax gossypii</name>
    <dbReference type="NCBI Taxonomy" id="1679495"/>
    <lineage>
        <taxon>Bacteria</taxon>
        <taxon>Pseudomonadati</taxon>
        <taxon>Pseudomonadota</taxon>
        <taxon>Betaproteobacteria</taxon>
        <taxon>Burkholderiales</taxon>
        <taxon>Comamonadaceae</taxon>
        <taxon>Variovorax</taxon>
    </lineage>
</organism>
<dbReference type="InterPro" id="IPR012902">
    <property type="entry name" value="N_methyl_site"/>
</dbReference>
<keyword evidence="1" id="KW-0812">Transmembrane</keyword>
<dbReference type="OrthoDB" id="8752043at2"/>